<dbReference type="SUPFAM" id="SSF53807">
    <property type="entry name" value="Helical backbone' metal receptor"/>
    <property type="match status" value="1"/>
</dbReference>
<dbReference type="RefSeq" id="WP_378051898.1">
    <property type="nucleotide sequence ID" value="NZ_JBHMDN010000038.1"/>
</dbReference>
<comment type="subcellular location">
    <subcellularLocation>
        <location evidence="1">Cell envelope</location>
    </subcellularLocation>
</comment>
<comment type="similarity">
    <text evidence="2">Belongs to the bacterial solute-binding protein 8 family.</text>
</comment>
<evidence type="ECO:0000256" key="1">
    <source>
        <dbReference type="ARBA" id="ARBA00004196"/>
    </source>
</evidence>
<proteinExistence type="inferred from homology"/>
<accession>A0ABW2FMK9</accession>
<evidence type="ECO:0000256" key="6">
    <source>
        <dbReference type="SAM" id="MobiDB-lite"/>
    </source>
</evidence>
<dbReference type="PANTHER" id="PTHR30532:SF21">
    <property type="entry name" value="SIDEROPHORE-BINDING LIPOPROTEIN YFIY-RELATED"/>
    <property type="match status" value="1"/>
</dbReference>
<sequence length="330" mass="35408">MSLIILGGMLGLAACGDGKNADPGAAAPSDTPPASAAAPSTEEQTSPVPEERIFTDDFGQEVKLIGTPKRVLAVYLEDPLVSLGVKPLLKFDFGGSGSPPYLQEYLADVPPAGTAELALTPEQALAAEPDVIIAHSLVTSAEMLDTLAKIAPTYGIDADKSDWRTILLKVGELLNLSDKAEQVLKEYDERVAAAKEQLKQAVGDETFAVLRLTGKEYRLYGAGELDPFNGQFLFENLGLKPSKLVQEVPQGGGWALSMEKLPELDADHLILVTNEAGKAQAQEMMNSSIWQDLPAVRKQQVYEVDPLVWLSLGNMANKAKIDDLLARVAK</sequence>
<reference evidence="9" key="1">
    <citation type="journal article" date="2019" name="Int. J. Syst. Evol. Microbiol.">
        <title>The Global Catalogue of Microorganisms (GCM) 10K type strain sequencing project: providing services to taxonomists for standard genome sequencing and annotation.</title>
        <authorList>
            <consortium name="The Broad Institute Genomics Platform"/>
            <consortium name="The Broad Institute Genome Sequencing Center for Infectious Disease"/>
            <person name="Wu L."/>
            <person name="Ma J."/>
        </authorList>
    </citation>
    <scope>NUCLEOTIDE SEQUENCE [LARGE SCALE GENOMIC DNA]</scope>
    <source>
        <strain evidence="9">KCTC 12907</strain>
    </source>
</reference>
<dbReference type="InterPro" id="IPR002491">
    <property type="entry name" value="ABC_transptr_periplasmic_BD"/>
</dbReference>
<dbReference type="Proteomes" id="UP001596378">
    <property type="component" value="Unassembled WGS sequence"/>
</dbReference>
<evidence type="ECO:0000256" key="4">
    <source>
        <dbReference type="ARBA" id="ARBA00022729"/>
    </source>
</evidence>
<evidence type="ECO:0000256" key="5">
    <source>
        <dbReference type="SAM" id="Coils"/>
    </source>
</evidence>
<dbReference type="Gene3D" id="3.40.50.1980">
    <property type="entry name" value="Nitrogenase molybdenum iron protein domain"/>
    <property type="match status" value="2"/>
</dbReference>
<dbReference type="Pfam" id="PF01497">
    <property type="entry name" value="Peripla_BP_2"/>
    <property type="match status" value="1"/>
</dbReference>
<protein>
    <submittedName>
        <fullName evidence="8">ABC transporter substrate-binding protein</fullName>
    </submittedName>
</protein>
<name>A0ABW2FMK9_9BACL</name>
<keyword evidence="9" id="KW-1185">Reference proteome</keyword>
<dbReference type="PANTHER" id="PTHR30532">
    <property type="entry name" value="IRON III DICITRATE-BINDING PERIPLASMIC PROTEIN"/>
    <property type="match status" value="1"/>
</dbReference>
<evidence type="ECO:0000313" key="9">
    <source>
        <dbReference type="Proteomes" id="UP001596378"/>
    </source>
</evidence>
<dbReference type="InterPro" id="IPR051313">
    <property type="entry name" value="Bact_iron-sidero_bind"/>
</dbReference>
<dbReference type="PROSITE" id="PS50983">
    <property type="entry name" value="FE_B12_PBP"/>
    <property type="match status" value="1"/>
</dbReference>
<dbReference type="EMBL" id="JBHTAI010000031">
    <property type="protein sequence ID" value="MFC7153209.1"/>
    <property type="molecule type" value="Genomic_DNA"/>
</dbReference>
<feature type="domain" description="Fe/B12 periplasmic-binding" evidence="7">
    <location>
        <begin position="68"/>
        <end position="330"/>
    </location>
</feature>
<keyword evidence="3" id="KW-0813">Transport</keyword>
<evidence type="ECO:0000259" key="7">
    <source>
        <dbReference type="PROSITE" id="PS50983"/>
    </source>
</evidence>
<keyword evidence="4" id="KW-0732">Signal</keyword>
<comment type="caution">
    <text evidence="8">The sequence shown here is derived from an EMBL/GenBank/DDBJ whole genome shotgun (WGS) entry which is preliminary data.</text>
</comment>
<evidence type="ECO:0000256" key="2">
    <source>
        <dbReference type="ARBA" id="ARBA00008814"/>
    </source>
</evidence>
<feature type="compositionally biased region" description="Low complexity" evidence="6">
    <location>
        <begin position="22"/>
        <end position="41"/>
    </location>
</feature>
<feature type="region of interest" description="Disordered" evidence="6">
    <location>
        <begin position="22"/>
        <end position="49"/>
    </location>
</feature>
<gene>
    <name evidence="8" type="ORF">ACFQMJ_32200</name>
</gene>
<evidence type="ECO:0000256" key="3">
    <source>
        <dbReference type="ARBA" id="ARBA00022448"/>
    </source>
</evidence>
<evidence type="ECO:0000313" key="8">
    <source>
        <dbReference type="EMBL" id="MFC7153209.1"/>
    </source>
</evidence>
<organism evidence="8 9">
    <name type="scientific">Cohnella cellulosilytica</name>
    <dbReference type="NCBI Taxonomy" id="986710"/>
    <lineage>
        <taxon>Bacteria</taxon>
        <taxon>Bacillati</taxon>
        <taxon>Bacillota</taxon>
        <taxon>Bacilli</taxon>
        <taxon>Bacillales</taxon>
        <taxon>Paenibacillaceae</taxon>
        <taxon>Cohnella</taxon>
    </lineage>
</organism>
<keyword evidence="5" id="KW-0175">Coiled coil</keyword>
<feature type="coiled-coil region" evidence="5">
    <location>
        <begin position="170"/>
        <end position="204"/>
    </location>
</feature>